<sequence>MSQILPWIRGYPDCTSLQESERQQANMDDTAISTRTASSAASKQLDVYLLVYVPSQTSKPDWSLWICYDDKAVPRLGMRIRLVGDSQNDYKKDIDSSYNLDADKRNKQVIKLGSVDKALFTPGPRACDGTDGCIERHKAEAHPKTRACDGTDGCIERHQAEMNPGTQACDGTDGCIERHRAEILPGPDACDGTDGCIERHEANAELGTQACDGTDGCIERHKIEGRAGTKACDGTDGCIERHRNELEELALSVPGLEHGFTAPLAEHDNSPVKTVGCQSWLQHYLYAMVGNGMIDQRAQNVTEAAPVA</sequence>
<name>A0A420Y840_9PEZI</name>
<dbReference type="EMBL" id="QVQW01000035">
    <property type="protein sequence ID" value="RKU44041.1"/>
    <property type="molecule type" value="Genomic_DNA"/>
</dbReference>
<dbReference type="Proteomes" id="UP000275385">
    <property type="component" value="Unassembled WGS sequence"/>
</dbReference>
<comment type="caution">
    <text evidence="1">The sequence shown here is derived from an EMBL/GenBank/DDBJ whole genome shotgun (WGS) entry which is preliminary data.</text>
</comment>
<dbReference type="InterPro" id="IPR046670">
    <property type="entry name" value="DUF6540"/>
</dbReference>
<protein>
    <submittedName>
        <fullName evidence="1">Uncharacterized protein</fullName>
    </submittedName>
</protein>
<accession>A0A420Y840</accession>
<evidence type="ECO:0000313" key="2">
    <source>
        <dbReference type="Proteomes" id="UP000275385"/>
    </source>
</evidence>
<organism evidence="1 2">
    <name type="scientific">Coniochaeta pulveracea</name>
    <dbReference type="NCBI Taxonomy" id="177199"/>
    <lineage>
        <taxon>Eukaryota</taxon>
        <taxon>Fungi</taxon>
        <taxon>Dikarya</taxon>
        <taxon>Ascomycota</taxon>
        <taxon>Pezizomycotina</taxon>
        <taxon>Sordariomycetes</taxon>
        <taxon>Sordariomycetidae</taxon>
        <taxon>Coniochaetales</taxon>
        <taxon>Coniochaetaceae</taxon>
        <taxon>Coniochaeta</taxon>
    </lineage>
</organism>
<gene>
    <name evidence="1" type="ORF">DL546_005458</name>
</gene>
<proteinExistence type="predicted"/>
<evidence type="ECO:0000313" key="1">
    <source>
        <dbReference type="EMBL" id="RKU44041.1"/>
    </source>
</evidence>
<dbReference type="Pfam" id="PF20174">
    <property type="entry name" value="DUF6540"/>
    <property type="match status" value="1"/>
</dbReference>
<dbReference type="STRING" id="177199.A0A420Y840"/>
<keyword evidence="2" id="KW-1185">Reference proteome</keyword>
<dbReference type="AlphaFoldDB" id="A0A420Y840"/>
<reference evidence="1 2" key="1">
    <citation type="submission" date="2018-08" db="EMBL/GenBank/DDBJ databases">
        <title>Draft genome of the lignicolous fungus Coniochaeta pulveracea.</title>
        <authorList>
            <person name="Borstlap C.J."/>
            <person name="De Witt R.N."/>
            <person name="Botha A."/>
            <person name="Volschenk H."/>
        </authorList>
    </citation>
    <scope>NUCLEOTIDE SEQUENCE [LARGE SCALE GENOMIC DNA]</scope>
    <source>
        <strain evidence="1 2">CAB683</strain>
    </source>
</reference>